<dbReference type="GO" id="GO:0050479">
    <property type="term" value="F:glyceryl-ether monooxygenase activity"/>
    <property type="evidence" value="ECO:0007669"/>
    <property type="project" value="TreeGrafter"/>
</dbReference>
<proteinExistence type="predicted"/>
<keyword evidence="10" id="KW-1185">Reference proteome</keyword>
<accession>A0A0C5VR53</accession>
<dbReference type="GO" id="GO:0005506">
    <property type="term" value="F:iron ion binding"/>
    <property type="evidence" value="ECO:0007669"/>
    <property type="project" value="InterPro"/>
</dbReference>
<dbReference type="HOGENOM" id="CLU_106528_0_0_6"/>
<dbReference type="PANTHER" id="PTHR21624:SF1">
    <property type="entry name" value="ALKYLGLYCEROL MONOOXYGENASE"/>
    <property type="match status" value="1"/>
</dbReference>
<keyword evidence="4" id="KW-0560">Oxidoreductase</keyword>
<dbReference type="KEGG" id="gsn:YC6258_03847"/>
<sequence length="240" mass="27676">MYFGLIMLYGGLGEAAVRAIAVDLSPDTNSWPLWFNVLVAILAGSFVGYWQHRLEHRVDILWPVHGIHHVPDKVNITNNSVVHFIELICGTILTQLVLLTIGISDEGLLISGLFTIMQGYFIHTNSDIRIGRWNHVLASCELHRFHHSNYVPEAGNFGSEIVLWDKLFGSYIYRPDQKQLEVGVAKPHTFPSPFNIIKGWWHPFRYWFRRVGRQPPYFYTERSKIPVRDRLEHATPSDSQ</sequence>
<evidence type="ECO:0000313" key="9">
    <source>
        <dbReference type="EMBL" id="AJQ95883.1"/>
    </source>
</evidence>
<feature type="transmembrane region" description="Helical" evidence="7">
    <location>
        <begin position="31"/>
        <end position="50"/>
    </location>
</feature>
<evidence type="ECO:0000256" key="4">
    <source>
        <dbReference type="ARBA" id="ARBA00023002"/>
    </source>
</evidence>
<evidence type="ECO:0000313" key="10">
    <source>
        <dbReference type="Proteomes" id="UP000032266"/>
    </source>
</evidence>
<evidence type="ECO:0000256" key="5">
    <source>
        <dbReference type="ARBA" id="ARBA00023098"/>
    </source>
</evidence>
<dbReference type="GO" id="GO:0012505">
    <property type="term" value="C:endomembrane system"/>
    <property type="evidence" value="ECO:0007669"/>
    <property type="project" value="UniProtKB-SubCell"/>
</dbReference>
<keyword evidence="5" id="KW-0443">Lipid metabolism</keyword>
<dbReference type="AlphaFoldDB" id="A0A0C5VR53"/>
<keyword evidence="3 7" id="KW-1133">Transmembrane helix</keyword>
<dbReference type="STRING" id="1445510.YC6258_03847"/>
<dbReference type="EMBL" id="CP007142">
    <property type="protein sequence ID" value="AJQ95883.1"/>
    <property type="molecule type" value="Genomic_DNA"/>
</dbReference>
<dbReference type="InterPro" id="IPR051689">
    <property type="entry name" value="Sterol_desaturase/TMEM195"/>
</dbReference>
<dbReference type="Proteomes" id="UP000032266">
    <property type="component" value="Chromosome"/>
</dbReference>
<dbReference type="GO" id="GO:0008610">
    <property type="term" value="P:lipid biosynthetic process"/>
    <property type="evidence" value="ECO:0007669"/>
    <property type="project" value="InterPro"/>
</dbReference>
<evidence type="ECO:0000256" key="2">
    <source>
        <dbReference type="ARBA" id="ARBA00022692"/>
    </source>
</evidence>
<dbReference type="RefSeq" id="WP_052830377.1">
    <property type="nucleotide sequence ID" value="NZ_CP007142.1"/>
</dbReference>
<dbReference type="InterPro" id="IPR006694">
    <property type="entry name" value="Fatty_acid_hydroxylase"/>
</dbReference>
<feature type="domain" description="Fatty acid hydroxylase" evidence="8">
    <location>
        <begin position="37"/>
        <end position="170"/>
    </location>
</feature>
<evidence type="ECO:0000259" key="8">
    <source>
        <dbReference type="Pfam" id="PF04116"/>
    </source>
</evidence>
<organism evidence="9 10">
    <name type="scientific">Gynuella sunshinyii YC6258</name>
    <dbReference type="NCBI Taxonomy" id="1445510"/>
    <lineage>
        <taxon>Bacteria</taxon>
        <taxon>Pseudomonadati</taxon>
        <taxon>Pseudomonadota</taxon>
        <taxon>Gammaproteobacteria</taxon>
        <taxon>Oceanospirillales</taxon>
        <taxon>Saccharospirillaceae</taxon>
        <taxon>Gynuella</taxon>
    </lineage>
</organism>
<keyword evidence="2 7" id="KW-0812">Transmembrane</keyword>
<protein>
    <submittedName>
        <fullName evidence="9">Sterol desaturase</fullName>
    </submittedName>
</protein>
<dbReference type="GO" id="GO:0016020">
    <property type="term" value="C:membrane"/>
    <property type="evidence" value="ECO:0007669"/>
    <property type="project" value="GOC"/>
</dbReference>
<keyword evidence="6 7" id="KW-0472">Membrane</keyword>
<name>A0A0C5VR53_9GAMM</name>
<evidence type="ECO:0000256" key="7">
    <source>
        <dbReference type="SAM" id="Phobius"/>
    </source>
</evidence>
<gene>
    <name evidence="9" type="ORF">YC6258_03847</name>
</gene>
<evidence type="ECO:0000256" key="1">
    <source>
        <dbReference type="ARBA" id="ARBA00004127"/>
    </source>
</evidence>
<dbReference type="PANTHER" id="PTHR21624">
    <property type="entry name" value="STEROL DESATURASE-RELATED PROTEIN"/>
    <property type="match status" value="1"/>
</dbReference>
<evidence type="ECO:0000256" key="3">
    <source>
        <dbReference type="ARBA" id="ARBA00022989"/>
    </source>
</evidence>
<reference evidence="9 10" key="1">
    <citation type="submission" date="2014-01" db="EMBL/GenBank/DDBJ databases">
        <title>Full genme sequencing of cellulolytic bacterium Gynuella sunshinyii YC6258T gen. nov., sp. nov.</title>
        <authorList>
            <person name="Khan H."/>
            <person name="Chung E.J."/>
            <person name="Chung Y.R."/>
        </authorList>
    </citation>
    <scope>NUCLEOTIDE SEQUENCE [LARGE SCALE GENOMIC DNA]</scope>
    <source>
        <strain evidence="9 10">YC6258</strain>
    </source>
</reference>
<dbReference type="GO" id="GO:0006643">
    <property type="term" value="P:membrane lipid metabolic process"/>
    <property type="evidence" value="ECO:0007669"/>
    <property type="project" value="TreeGrafter"/>
</dbReference>
<comment type="subcellular location">
    <subcellularLocation>
        <location evidence="1">Endomembrane system</location>
        <topology evidence="1">Multi-pass membrane protein</topology>
    </subcellularLocation>
</comment>
<evidence type="ECO:0000256" key="6">
    <source>
        <dbReference type="ARBA" id="ARBA00023136"/>
    </source>
</evidence>
<dbReference type="Pfam" id="PF04116">
    <property type="entry name" value="FA_hydroxylase"/>
    <property type="match status" value="1"/>
</dbReference>